<evidence type="ECO:0000256" key="9">
    <source>
        <dbReference type="ARBA" id="ARBA00023128"/>
    </source>
</evidence>
<evidence type="ECO:0000313" key="14">
    <source>
        <dbReference type="Proteomes" id="UP000230750"/>
    </source>
</evidence>
<evidence type="ECO:0000256" key="3">
    <source>
        <dbReference type="ARBA" id="ARBA00022598"/>
    </source>
</evidence>
<evidence type="ECO:0000256" key="4">
    <source>
        <dbReference type="ARBA" id="ARBA00022723"/>
    </source>
</evidence>
<dbReference type="FunFam" id="3.40.50.12780:FF:000007">
    <property type="entry name" value="Acyl-coenzyme A synthetase ACSM2A, mitochondrial"/>
    <property type="match status" value="1"/>
</dbReference>
<reference evidence="13 14" key="1">
    <citation type="journal article" date="2017" name="PLoS Biol.">
        <title>The sea cucumber genome provides insights into morphological evolution and visceral regeneration.</title>
        <authorList>
            <person name="Zhang X."/>
            <person name="Sun L."/>
            <person name="Yuan J."/>
            <person name="Sun Y."/>
            <person name="Gao Y."/>
            <person name="Zhang L."/>
            <person name="Li S."/>
            <person name="Dai H."/>
            <person name="Hamel J.F."/>
            <person name="Liu C."/>
            <person name="Yu Y."/>
            <person name="Liu S."/>
            <person name="Lin W."/>
            <person name="Guo K."/>
            <person name="Jin S."/>
            <person name="Xu P."/>
            <person name="Storey K.B."/>
            <person name="Huan P."/>
            <person name="Zhang T."/>
            <person name="Zhou Y."/>
            <person name="Zhang J."/>
            <person name="Lin C."/>
            <person name="Li X."/>
            <person name="Xing L."/>
            <person name="Huo D."/>
            <person name="Sun M."/>
            <person name="Wang L."/>
            <person name="Mercier A."/>
            <person name="Li F."/>
            <person name="Yang H."/>
            <person name="Xiang J."/>
        </authorList>
    </citation>
    <scope>NUCLEOTIDE SEQUENCE [LARGE SCALE GENOMIC DNA]</scope>
    <source>
        <strain evidence="13">Shaxun</strain>
        <tissue evidence="13">Muscle</tissue>
    </source>
</reference>
<keyword evidence="14" id="KW-1185">Reference proteome</keyword>
<dbReference type="GO" id="GO:0031956">
    <property type="term" value="F:medium-chain fatty acid-CoA ligase activity"/>
    <property type="evidence" value="ECO:0007669"/>
    <property type="project" value="UniProtKB-EC"/>
</dbReference>
<keyword evidence="4" id="KW-0479">Metal-binding</keyword>
<keyword evidence="8" id="KW-0443">Lipid metabolism</keyword>
<evidence type="ECO:0000256" key="1">
    <source>
        <dbReference type="ARBA" id="ARBA00004173"/>
    </source>
</evidence>
<comment type="catalytic activity">
    <reaction evidence="11">
        <text>a medium-chain fatty acid + ATP + CoA = a medium-chain fatty acyl-CoA + AMP + diphosphate</text>
        <dbReference type="Rhea" id="RHEA:48340"/>
        <dbReference type="ChEBI" id="CHEBI:30616"/>
        <dbReference type="ChEBI" id="CHEBI:33019"/>
        <dbReference type="ChEBI" id="CHEBI:57287"/>
        <dbReference type="ChEBI" id="CHEBI:59558"/>
        <dbReference type="ChEBI" id="CHEBI:90546"/>
        <dbReference type="ChEBI" id="CHEBI:456215"/>
        <dbReference type="EC" id="6.2.1.2"/>
    </reaction>
    <physiologicalReaction direction="left-to-right" evidence="11">
        <dbReference type="Rhea" id="RHEA:48341"/>
    </physiologicalReaction>
</comment>
<dbReference type="InterPro" id="IPR042099">
    <property type="entry name" value="ANL_N_sf"/>
</dbReference>
<dbReference type="PANTHER" id="PTHR43605">
    <property type="entry name" value="ACYL-COENZYME A SYNTHETASE"/>
    <property type="match status" value="1"/>
</dbReference>
<dbReference type="EMBL" id="MRZV01000138">
    <property type="protein sequence ID" value="PIK57578.1"/>
    <property type="molecule type" value="Genomic_DNA"/>
</dbReference>
<comment type="subcellular location">
    <subcellularLocation>
        <location evidence="1">Mitochondrion</location>
    </subcellularLocation>
</comment>
<accession>A0A2G8LBD6</accession>
<keyword evidence="3" id="KW-0436">Ligase</keyword>
<evidence type="ECO:0000256" key="11">
    <source>
        <dbReference type="ARBA" id="ARBA00048477"/>
    </source>
</evidence>
<keyword evidence="5" id="KW-0547">Nucleotide-binding</keyword>
<dbReference type="GO" id="GO:0005524">
    <property type="term" value="F:ATP binding"/>
    <property type="evidence" value="ECO:0007669"/>
    <property type="project" value="UniProtKB-KW"/>
</dbReference>
<evidence type="ECO:0000256" key="8">
    <source>
        <dbReference type="ARBA" id="ARBA00023098"/>
    </source>
</evidence>
<evidence type="ECO:0000313" key="13">
    <source>
        <dbReference type="EMBL" id="PIK57578.1"/>
    </source>
</evidence>
<comment type="similarity">
    <text evidence="2">Belongs to the ATP-dependent AMP-binding enzyme family.</text>
</comment>
<dbReference type="Pfam" id="PF00501">
    <property type="entry name" value="AMP-binding"/>
    <property type="match status" value="1"/>
</dbReference>
<evidence type="ECO:0000256" key="6">
    <source>
        <dbReference type="ARBA" id="ARBA00022840"/>
    </source>
</evidence>
<evidence type="ECO:0000256" key="10">
    <source>
        <dbReference type="ARBA" id="ARBA00039009"/>
    </source>
</evidence>
<keyword evidence="7" id="KW-0460">Magnesium</keyword>
<dbReference type="AlphaFoldDB" id="A0A2G8LBD6"/>
<name>A0A2G8LBD6_STIJA</name>
<dbReference type="GO" id="GO:0006637">
    <property type="term" value="P:acyl-CoA metabolic process"/>
    <property type="evidence" value="ECO:0007669"/>
    <property type="project" value="TreeGrafter"/>
</dbReference>
<dbReference type="STRING" id="307972.A0A2G8LBD6"/>
<evidence type="ECO:0000256" key="5">
    <source>
        <dbReference type="ARBA" id="ARBA00022741"/>
    </source>
</evidence>
<evidence type="ECO:0000256" key="2">
    <source>
        <dbReference type="ARBA" id="ARBA00006432"/>
    </source>
</evidence>
<dbReference type="GO" id="GO:0004321">
    <property type="term" value="F:fatty-acyl-CoA synthase activity"/>
    <property type="evidence" value="ECO:0007669"/>
    <property type="project" value="TreeGrafter"/>
</dbReference>
<dbReference type="Proteomes" id="UP000230750">
    <property type="component" value="Unassembled WGS sequence"/>
</dbReference>
<feature type="domain" description="AMP-dependent synthetase/ligase" evidence="12">
    <location>
        <begin position="6"/>
        <end position="335"/>
    </location>
</feature>
<dbReference type="EC" id="6.2.1.2" evidence="10"/>
<comment type="caution">
    <text evidence="13">The sequence shown here is derived from an EMBL/GenBank/DDBJ whole genome shotgun (WGS) entry which is preliminary data.</text>
</comment>
<sequence>MLNTDCELQPGDMVMVILPKVPEWWFINIACHRAGLIVTPGTSLLTSRDIKDRLLSSKSKCIIADDKVAEEVDKVVKDCPELKKKMLVSSKGHSRSSWMDYHESFEKASHLHQNVKTLSDDTFLAFFTSGTTGKPKMIEHSHASGSLGHIVTGRYWLDAVPTDAVWCLSDTGWAKAAYGNLYGPWIQGACVFVHHLPAFDPIKVLETLQRYPITVFCAPPTGYRMLVQHDVARYQMNSLRHCLAAGEPTNPEVIEAWQRTTRQRINEGYGQSETTLLIGMFKCLQFQPGSMGKAVPGANVTVVGDDRCTELPPGEEGNIGVALKPRGTAGLFKGYMNDPARTVDVFSKDYYLTGDRAYKDEDGYFFFVGE</sequence>
<dbReference type="GO" id="GO:0006633">
    <property type="term" value="P:fatty acid biosynthetic process"/>
    <property type="evidence" value="ECO:0007669"/>
    <property type="project" value="TreeGrafter"/>
</dbReference>
<dbReference type="InterPro" id="IPR051087">
    <property type="entry name" value="Mitochondrial_ACSM"/>
</dbReference>
<evidence type="ECO:0000259" key="12">
    <source>
        <dbReference type="Pfam" id="PF00501"/>
    </source>
</evidence>
<dbReference type="OrthoDB" id="6614653at2759"/>
<evidence type="ECO:0000256" key="7">
    <source>
        <dbReference type="ARBA" id="ARBA00022842"/>
    </source>
</evidence>
<gene>
    <name evidence="13" type="ORF">BSL78_05486</name>
</gene>
<dbReference type="GO" id="GO:0046872">
    <property type="term" value="F:metal ion binding"/>
    <property type="evidence" value="ECO:0007669"/>
    <property type="project" value="UniProtKB-KW"/>
</dbReference>
<dbReference type="SUPFAM" id="SSF56801">
    <property type="entry name" value="Acetyl-CoA synthetase-like"/>
    <property type="match status" value="1"/>
</dbReference>
<keyword evidence="6" id="KW-0067">ATP-binding</keyword>
<organism evidence="13 14">
    <name type="scientific">Stichopus japonicus</name>
    <name type="common">Sea cucumber</name>
    <dbReference type="NCBI Taxonomy" id="307972"/>
    <lineage>
        <taxon>Eukaryota</taxon>
        <taxon>Metazoa</taxon>
        <taxon>Echinodermata</taxon>
        <taxon>Eleutherozoa</taxon>
        <taxon>Echinozoa</taxon>
        <taxon>Holothuroidea</taxon>
        <taxon>Aspidochirotacea</taxon>
        <taxon>Aspidochirotida</taxon>
        <taxon>Stichopodidae</taxon>
        <taxon>Apostichopus</taxon>
    </lineage>
</organism>
<keyword evidence="9" id="KW-0496">Mitochondrion</keyword>
<dbReference type="PANTHER" id="PTHR43605:SF10">
    <property type="entry name" value="ACYL-COA SYNTHETASE MEDIUM CHAIN FAMILY MEMBER 3"/>
    <property type="match status" value="1"/>
</dbReference>
<proteinExistence type="inferred from homology"/>
<protein>
    <recommendedName>
        <fullName evidence="10">medium-chain acyl-CoA ligase</fullName>
        <ecNumber evidence="10">6.2.1.2</ecNumber>
    </recommendedName>
</protein>
<dbReference type="GO" id="GO:0005759">
    <property type="term" value="C:mitochondrial matrix"/>
    <property type="evidence" value="ECO:0007669"/>
    <property type="project" value="TreeGrafter"/>
</dbReference>
<dbReference type="InterPro" id="IPR000873">
    <property type="entry name" value="AMP-dep_synth/lig_dom"/>
</dbReference>
<dbReference type="Gene3D" id="3.40.50.12780">
    <property type="entry name" value="N-terminal domain of ligase-like"/>
    <property type="match status" value="1"/>
</dbReference>